<keyword evidence="4 6" id="KW-1133">Transmembrane helix</keyword>
<dbReference type="PANTHER" id="PTHR43791">
    <property type="entry name" value="PERMEASE-RELATED"/>
    <property type="match status" value="1"/>
</dbReference>
<dbReference type="AlphaFoldDB" id="A0A0C9N3M6"/>
<evidence type="ECO:0000256" key="3">
    <source>
        <dbReference type="ARBA" id="ARBA00022692"/>
    </source>
</evidence>
<dbReference type="GO" id="GO:0022857">
    <property type="term" value="F:transmembrane transporter activity"/>
    <property type="evidence" value="ECO:0007669"/>
    <property type="project" value="InterPro"/>
</dbReference>
<name>A0A0C9N3M6_9FUNG</name>
<evidence type="ECO:0000256" key="6">
    <source>
        <dbReference type="SAM" id="Phobius"/>
    </source>
</evidence>
<sequence>MDEKTEKRSSMDGSIEKIDIEHASIPENKNFIATPAEKKLVKKINRAFAPLLCLILFIQFCDKTTLSMAAILPQFYKDTHISQDQYSWVSSIFYLGYLSMQLFNNYMLQKYPIAKFVGIVLVIWGATLLSMAWATSFSQLAALRFLLGFFEAVTYPAMFLLIATLYRRSEQVIWFGVMFMSNGLAGILGSVIGVGVLQMPTVGNISPWKWSQIIFGSFTCLLGFFYFVFLPDTPTSRWFRLTDEEKKIVEERTRDNAVVPTASINYNQIREALREPRFYCYMLISLFGNFQNGALTNFSTIIIKNLGFTGVNTILLNIPSGAMSLLLIALFTFISKKKNEIIYVAVAATTVSLVGLVILTAIPNGGGRLAGLYLAWSNTSAYLLMQASITSNVSGYTKKIFYTSVNLIFYTFGNFIGPLLLVEKDSPRYLTGMGVYVACNIMNILLFLFIRYSYVKQNKKRQADNELAEIALPGELEDLTDVENKHFVYRP</sequence>
<feature type="domain" description="Major facilitator superfamily (MFS) profile" evidence="7">
    <location>
        <begin position="48"/>
        <end position="458"/>
    </location>
</feature>
<dbReference type="PROSITE" id="PS50850">
    <property type="entry name" value="MFS"/>
    <property type="match status" value="1"/>
</dbReference>
<feature type="transmembrane region" description="Helical" evidence="6">
    <location>
        <begin position="433"/>
        <end position="452"/>
    </location>
</feature>
<evidence type="ECO:0000256" key="4">
    <source>
        <dbReference type="ARBA" id="ARBA00022989"/>
    </source>
</evidence>
<evidence type="ECO:0000313" key="8">
    <source>
        <dbReference type="EMBL" id="GAN09188.1"/>
    </source>
</evidence>
<feature type="transmembrane region" description="Helical" evidence="6">
    <location>
        <begin position="210"/>
        <end position="230"/>
    </location>
</feature>
<dbReference type="InterPro" id="IPR036259">
    <property type="entry name" value="MFS_trans_sf"/>
</dbReference>
<feature type="transmembrane region" description="Helical" evidence="6">
    <location>
        <begin position="141"/>
        <end position="166"/>
    </location>
</feature>
<protein>
    <submittedName>
        <fullName evidence="8">Dal9 allantoate permease</fullName>
    </submittedName>
</protein>
<proteinExistence type="predicted"/>
<feature type="transmembrane region" description="Helical" evidence="6">
    <location>
        <begin position="48"/>
        <end position="73"/>
    </location>
</feature>
<feature type="transmembrane region" description="Helical" evidence="6">
    <location>
        <begin position="314"/>
        <end position="334"/>
    </location>
</feature>
<reference evidence="8" key="1">
    <citation type="submission" date="2014-09" db="EMBL/GenBank/DDBJ databases">
        <title>Draft genome sequence of an oleaginous Mucoromycotina fungus Mucor ambiguus NBRC6742.</title>
        <authorList>
            <person name="Takeda I."/>
            <person name="Yamane N."/>
            <person name="Morita T."/>
            <person name="Tamano K."/>
            <person name="Machida M."/>
            <person name="Baker S."/>
            <person name="Koike H."/>
        </authorList>
    </citation>
    <scope>NUCLEOTIDE SEQUENCE</scope>
    <source>
        <strain evidence="8">NBRC 6742</strain>
    </source>
</reference>
<dbReference type="Pfam" id="PF07690">
    <property type="entry name" value="MFS_1"/>
    <property type="match status" value="1"/>
</dbReference>
<feature type="transmembrane region" description="Helical" evidence="6">
    <location>
        <begin position="173"/>
        <end position="198"/>
    </location>
</feature>
<feature type="transmembrane region" description="Helical" evidence="6">
    <location>
        <begin position="400"/>
        <end position="421"/>
    </location>
</feature>
<keyword evidence="9" id="KW-1185">Reference proteome</keyword>
<dbReference type="Proteomes" id="UP000053815">
    <property type="component" value="Unassembled WGS sequence"/>
</dbReference>
<feature type="transmembrane region" description="Helical" evidence="6">
    <location>
        <begin position="278"/>
        <end position="302"/>
    </location>
</feature>
<evidence type="ECO:0000313" key="9">
    <source>
        <dbReference type="Proteomes" id="UP000053815"/>
    </source>
</evidence>
<dbReference type="PANTHER" id="PTHR43791:SF63">
    <property type="entry name" value="HIGH AFFINITY CYSTEINE TRANSPORTER"/>
    <property type="match status" value="1"/>
</dbReference>
<dbReference type="InterPro" id="IPR020846">
    <property type="entry name" value="MFS_dom"/>
</dbReference>
<dbReference type="OrthoDB" id="6730379at2759"/>
<feature type="transmembrane region" description="Helical" evidence="6">
    <location>
        <begin position="116"/>
        <end position="135"/>
    </location>
</feature>
<accession>A0A0C9N3M6</accession>
<evidence type="ECO:0000259" key="7">
    <source>
        <dbReference type="PROSITE" id="PS50850"/>
    </source>
</evidence>
<dbReference type="EMBL" id="DF836538">
    <property type="protein sequence ID" value="GAN09188.1"/>
    <property type="molecule type" value="Genomic_DNA"/>
</dbReference>
<evidence type="ECO:0000256" key="5">
    <source>
        <dbReference type="ARBA" id="ARBA00023136"/>
    </source>
</evidence>
<dbReference type="InterPro" id="IPR011701">
    <property type="entry name" value="MFS"/>
</dbReference>
<feature type="transmembrane region" description="Helical" evidence="6">
    <location>
        <begin position="369"/>
        <end position="388"/>
    </location>
</feature>
<evidence type="ECO:0000256" key="2">
    <source>
        <dbReference type="ARBA" id="ARBA00022448"/>
    </source>
</evidence>
<keyword evidence="3 6" id="KW-0812">Transmembrane</keyword>
<feature type="transmembrane region" description="Helical" evidence="6">
    <location>
        <begin position="341"/>
        <end position="363"/>
    </location>
</feature>
<dbReference type="SUPFAM" id="SSF103473">
    <property type="entry name" value="MFS general substrate transporter"/>
    <property type="match status" value="1"/>
</dbReference>
<dbReference type="STRING" id="91626.A0A0C9N3M6"/>
<evidence type="ECO:0000256" key="1">
    <source>
        <dbReference type="ARBA" id="ARBA00004141"/>
    </source>
</evidence>
<organism evidence="8">
    <name type="scientific">Mucor ambiguus</name>
    <dbReference type="NCBI Taxonomy" id="91626"/>
    <lineage>
        <taxon>Eukaryota</taxon>
        <taxon>Fungi</taxon>
        <taxon>Fungi incertae sedis</taxon>
        <taxon>Mucoromycota</taxon>
        <taxon>Mucoromycotina</taxon>
        <taxon>Mucoromycetes</taxon>
        <taxon>Mucorales</taxon>
        <taxon>Mucorineae</taxon>
        <taxon>Mucoraceae</taxon>
        <taxon>Mucor</taxon>
    </lineage>
</organism>
<feature type="transmembrane region" description="Helical" evidence="6">
    <location>
        <begin position="85"/>
        <end position="104"/>
    </location>
</feature>
<keyword evidence="2" id="KW-0813">Transport</keyword>
<dbReference type="Gene3D" id="1.20.1250.20">
    <property type="entry name" value="MFS general substrate transporter like domains"/>
    <property type="match status" value="1"/>
</dbReference>
<comment type="subcellular location">
    <subcellularLocation>
        <location evidence="1">Membrane</location>
        <topology evidence="1">Multi-pass membrane protein</topology>
    </subcellularLocation>
</comment>
<dbReference type="GO" id="GO:0016020">
    <property type="term" value="C:membrane"/>
    <property type="evidence" value="ECO:0007669"/>
    <property type="project" value="UniProtKB-SubCell"/>
</dbReference>
<gene>
    <name evidence="8" type="ORF">MAM1_0249d08710</name>
</gene>
<keyword evidence="5 6" id="KW-0472">Membrane</keyword>